<dbReference type="EMBL" id="CAXKWB010002340">
    <property type="protein sequence ID" value="CAL4066655.1"/>
    <property type="molecule type" value="Genomic_DNA"/>
</dbReference>
<dbReference type="GO" id="GO:0046983">
    <property type="term" value="F:protein dimerization activity"/>
    <property type="evidence" value="ECO:0007669"/>
    <property type="project" value="InterPro"/>
</dbReference>
<evidence type="ECO:0000259" key="1">
    <source>
        <dbReference type="Pfam" id="PF00010"/>
    </source>
</evidence>
<dbReference type="Gene3D" id="4.10.280.10">
    <property type="entry name" value="Helix-loop-helix DNA-binding domain"/>
    <property type="match status" value="1"/>
</dbReference>
<organism evidence="2 3">
    <name type="scientific">Meganyctiphanes norvegica</name>
    <name type="common">Northern krill</name>
    <name type="synonym">Thysanopoda norvegica</name>
    <dbReference type="NCBI Taxonomy" id="48144"/>
    <lineage>
        <taxon>Eukaryota</taxon>
        <taxon>Metazoa</taxon>
        <taxon>Ecdysozoa</taxon>
        <taxon>Arthropoda</taxon>
        <taxon>Crustacea</taxon>
        <taxon>Multicrustacea</taxon>
        <taxon>Malacostraca</taxon>
        <taxon>Eumalacostraca</taxon>
        <taxon>Eucarida</taxon>
        <taxon>Euphausiacea</taxon>
        <taxon>Euphausiidae</taxon>
        <taxon>Meganyctiphanes</taxon>
    </lineage>
</organism>
<name>A0AAV2PYJ2_MEGNR</name>
<dbReference type="AlphaFoldDB" id="A0AAV2PYJ2"/>
<dbReference type="InterPro" id="IPR036638">
    <property type="entry name" value="HLH_DNA-bd_sf"/>
</dbReference>
<dbReference type="InterPro" id="IPR011598">
    <property type="entry name" value="bHLH_dom"/>
</dbReference>
<keyword evidence="3" id="KW-1185">Reference proteome</keyword>
<reference evidence="2 3" key="1">
    <citation type="submission" date="2024-05" db="EMBL/GenBank/DDBJ databases">
        <authorList>
            <person name="Wallberg A."/>
        </authorList>
    </citation>
    <scope>NUCLEOTIDE SEQUENCE [LARGE SCALE GENOMIC DNA]</scope>
</reference>
<gene>
    <name evidence="2" type="ORF">MNOR_LOCUS5902</name>
</gene>
<comment type="caution">
    <text evidence="2">The sequence shown here is derived from an EMBL/GenBank/DDBJ whole genome shotgun (WGS) entry which is preliminary data.</text>
</comment>
<sequence length="132" mass="14268">MKAPRPMSTVTAIAAPSSAILGGKVNKSTSSKGAQLLRCLQGLVPQDTKQPLSKIEIVQAVIDYIQDLQDVVSTTSDMVHVGYQPTFEDNFVEEDLDSEFEDDSDSNSESDMDLVDCIVERISLLSAVADTT</sequence>
<dbReference type="Pfam" id="PF00010">
    <property type="entry name" value="HLH"/>
    <property type="match status" value="1"/>
</dbReference>
<evidence type="ECO:0000313" key="3">
    <source>
        <dbReference type="Proteomes" id="UP001497623"/>
    </source>
</evidence>
<dbReference type="Proteomes" id="UP001497623">
    <property type="component" value="Unassembled WGS sequence"/>
</dbReference>
<dbReference type="SUPFAM" id="SSF47459">
    <property type="entry name" value="HLH, helix-loop-helix DNA-binding domain"/>
    <property type="match status" value="1"/>
</dbReference>
<accession>A0AAV2PYJ2</accession>
<proteinExistence type="predicted"/>
<feature type="domain" description="BHLH" evidence="1">
    <location>
        <begin position="40"/>
        <end position="69"/>
    </location>
</feature>
<protein>
    <recommendedName>
        <fullName evidence="1">BHLH domain-containing protein</fullName>
    </recommendedName>
</protein>
<evidence type="ECO:0000313" key="2">
    <source>
        <dbReference type="EMBL" id="CAL4066655.1"/>
    </source>
</evidence>